<feature type="compositionally biased region" description="Basic and acidic residues" evidence="1">
    <location>
        <begin position="399"/>
        <end position="415"/>
    </location>
</feature>
<dbReference type="GO" id="GO:0000492">
    <property type="term" value="P:box C/D snoRNP assembly"/>
    <property type="evidence" value="ECO:0007669"/>
    <property type="project" value="TreeGrafter"/>
</dbReference>
<feature type="region of interest" description="Disordered" evidence="1">
    <location>
        <begin position="363"/>
        <end position="430"/>
    </location>
</feature>
<feature type="compositionally biased region" description="Acidic residues" evidence="1">
    <location>
        <begin position="383"/>
        <end position="394"/>
    </location>
</feature>
<evidence type="ECO:0000313" key="5">
    <source>
        <dbReference type="RefSeq" id="XP_038980761.1"/>
    </source>
</evidence>
<evidence type="ECO:0000256" key="2">
    <source>
        <dbReference type="SAM" id="SignalP"/>
    </source>
</evidence>
<protein>
    <submittedName>
        <fullName evidence="5">Uncharacterized protein LOC103709071</fullName>
    </submittedName>
</protein>
<feature type="compositionally biased region" description="Polar residues" evidence="1">
    <location>
        <begin position="254"/>
        <end position="267"/>
    </location>
</feature>
<feature type="chain" id="PRO_5034373971" evidence="2">
    <location>
        <begin position="19"/>
        <end position="430"/>
    </location>
</feature>
<feature type="region of interest" description="Disordered" evidence="1">
    <location>
        <begin position="90"/>
        <end position="115"/>
    </location>
</feature>
<dbReference type="InterPro" id="IPR039136">
    <property type="entry name" value="NUFIP1-like"/>
</dbReference>
<reference evidence="5" key="2">
    <citation type="submission" date="2025-08" db="UniProtKB">
        <authorList>
            <consortium name="RefSeq"/>
        </authorList>
    </citation>
    <scope>IDENTIFICATION</scope>
    <source>
        <tissue evidence="5">Young leaves</tissue>
    </source>
</reference>
<feature type="signal peptide" evidence="2">
    <location>
        <begin position="1"/>
        <end position="18"/>
    </location>
</feature>
<feature type="compositionally biased region" description="Basic and acidic residues" evidence="1">
    <location>
        <begin position="363"/>
        <end position="382"/>
    </location>
</feature>
<accession>A0A8B9A2C9</accession>
<feature type="domain" description="FMR1-interacting protein 1 conserved" evidence="3">
    <location>
        <begin position="140"/>
        <end position="166"/>
    </location>
</feature>
<dbReference type="AlphaFoldDB" id="A0A8B9A2C9"/>
<dbReference type="GO" id="GO:0005634">
    <property type="term" value="C:nucleus"/>
    <property type="evidence" value="ECO:0007669"/>
    <property type="project" value="TreeGrafter"/>
</dbReference>
<dbReference type="PANTHER" id="PTHR13309:SF0">
    <property type="entry name" value="FMR1-INTERACTING PROTEIN NUFIP1"/>
    <property type="match status" value="1"/>
</dbReference>
<dbReference type="GO" id="GO:0003723">
    <property type="term" value="F:RNA binding"/>
    <property type="evidence" value="ECO:0007669"/>
    <property type="project" value="InterPro"/>
</dbReference>
<dbReference type="Pfam" id="PF10453">
    <property type="entry name" value="NUFIP1"/>
    <property type="match status" value="1"/>
</dbReference>
<keyword evidence="2" id="KW-0732">Signal</keyword>
<dbReference type="InterPro" id="IPR019496">
    <property type="entry name" value="NUFIP1_cons_dom"/>
</dbReference>
<dbReference type="PANTHER" id="PTHR13309">
    <property type="entry name" value="NUCLEAR FRAGILE X MENTAL RETARDATION PROTEIN INTERACTING PROTEIN 1"/>
    <property type="match status" value="1"/>
</dbReference>
<reference evidence="4" key="1">
    <citation type="journal article" date="2019" name="Nat. Commun.">
        <title>Genome-wide association mapping of date palm fruit traits.</title>
        <authorList>
            <person name="Hazzouri K.M."/>
            <person name="Gros-Balthazard M."/>
            <person name="Flowers J.M."/>
            <person name="Copetti D."/>
            <person name="Lemansour A."/>
            <person name="Lebrun M."/>
            <person name="Masmoudi K."/>
            <person name="Ferrand S."/>
            <person name="Dhar M.I."/>
            <person name="Fresquez Z.A."/>
            <person name="Rosas U."/>
            <person name="Zhang J."/>
            <person name="Talag J."/>
            <person name="Lee S."/>
            <person name="Kudrna D."/>
            <person name="Powell R.F."/>
            <person name="Leitch I.J."/>
            <person name="Krueger R.R."/>
            <person name="Wing R.A."/>
            <person name="Amiri K.M.A."/>
            <person name="Purugganan M.D."/>
        </authorList>
    </citation>
    <scope>NUCLEOTIDE SEQUENCE [LARGE SCALE GENOMIC DNA]</scope>
    <source>
        <strain evidence="4">cv. Khalas</strain>
    </source>
</reference>
<feature type="compositionally biased region" description="Basic and acidic residues" evidence="1">
    <location>
        <begin position="220"/>
        <end position="233"/>
    </location>
</feature>
<evidence type="ECO:0000256" key="1">
    <source>
        <dbReference type="SAM" id="MobiDB-lite"/>
    </source>
</evidence>
<organism evidence="4 5">
    <name type="scientific">Phoenix dactylifera</name>
    <name type="common">Date palm</name>
    <dbReference type="NCBI Taxonomy" id="42345"/>
    <lineage>
        <taxon>Eukaryota</taxon>
        <taxon>Viridiplantae</taxon>
        <taxon>Streptophyta</taxon>
        <taxon>Embryophyta</taxon>
        <taxon>Tracheophyta</taxon>
        <taxon>Spermatophyta</taxon>
        <taxon>Magnoliopsida</taxon>
        <taxon>Liliopsida</taxon>
        <taxon>Arecaceae</taxon>
        <taxon>Coryphoideae</taxon>
        <taxon>Phoeniceae</taxon>
        <taxon>Phoenix</taxon>
    </lineage>
</organism>
<dbReference type="GeneID" id="103709071"/>
<gene>
    <name evidence="5" type="primary">LOC103709071</name>
</gene>
<feature type="region of interest" description="Disordered" evidence="1">
    <location>
        <begin position="209"/>
        <end position="268"/>
    </location>
</feature>
<evidence type="ECO:0000313" key="4">
    <source>
        <dbReference type="Proteomes" id="UP000228380"/>
    </source>
</evidence>
<keyword evidence="4" id="KW-1185">Reference proteome</keyword>
<dbReference type="Proteomes" id="UP000228380">
    <property type="component" value="Chromosome 3"/>
</dbReference>
<proteinExistence type="predicted"/>
<feature type="compositionally biased region" description="Polar residues" evidence="1">
    <location>
        <begin position="28"/>
        <end position="51"/>
    </location>
</feature>
<feature type="region of interest" description="Disordered" evidence="1">
    <location>
        <begin position="27"/>
        <end position="55"/>
    </location>
</feature>
<name>A0A8B9A2C9_PHODC</name>
<dbReference type="KEGG" id="pda:103709071"/>
<dbReference type="RefSeq" id="XP_038980761.1">
    <property type="nucleotide sequence ID" value="XM_039124833.1"/>
</dbReference>
<dbReference type="OrthoDB" id="273070at2759"/>
<sequence length="430" mass="48441">MLSAFLHPLVLQALTTQALLIGKPITRSPMQNHQNGKDMQQSGHQQPQVNSAEDGETNVLAENSARKNFTRNLRGYGEIESSYMRFQKSQFHHSKSANGSQRPFNKPGGRGQDTWRERKPHLAIYNTPARAGSQRHLPVNYTENEIRQWREARRKNFPTRANIEKQLTGSGRSNEDAAGDAKLCRQQPKEVLAKQAELGVEVAEIPPSYLSEPENLPENENERKTQHVTERFPNKYNNKRGRNGQVKRNAKKPNLTSEAFTDSSPTVTKREPTLLQKLLSAEIKRDKRQLLQVLRFMTLNSFFDGWYDNPLEFPEITVKGAGLESEIGLQKSPSLNRVDVADSGANKNLLIKEIKCKKDLSVVNKAESESSEGDKAESKSSEDDGDSASDEDEVGYNHMHKENSIELGKQDEKRSVIKARSCSHSIPSLE</sequence>
<evidence type="ECO:0000259" key="3">
    <source>
        <dbReference type="Pfam" id="PF10453"/>
    </source>
</evidence>